<dbReference type="PANTHER" id="PTHR15397">
    <property type="entry name" value="SODIUM-GLUCOSE COTRANSPORTER REGULATORY PROTEIN -RELATED"/>
    <property type="match status" value="1"/>
</dbReference>
<feature type="domain" description="UBA" evidence="2">
    <location>
        <begin position="100"/>
        <end position="139"/>
    </location>
</feature>
<dbReference type="InterPro" id="IPR009060">
    <property type="entry name" value="UBA-like_sf"/>
</dbReference>
<reference evidence="4" key="2">
    <citation type="submission" date="2015-01" db="EMBL/GenBank/DDBJ databases">
        <title>Evolutionary Origins and Diversification of the Mycorrhizal Mutualists.</title>
        <authorList>
            <consortium name="DOE Joint Genome Institute"/>
            <consortium name="Mycorrhizal Genomics Consortium"/>
            <person name="Kohler A."/>
            <person name="Kuo A."/>
            <person name="Nagy L.G."/>
            <person name="Floudas D."/>
            <person name="Copeland A."/>
            <person name="Barry K.W."/>
            <person name="Cichocki N."/>
            <person name="Veneault-Fourrey C."/>
            <person name="LaButti K."/>
            <person name="Lindquist E.A."/>
            <person name="Lipzen A."/>
            <person name="Lundell T."/>
            <person name="Morin E."/>
            <person name="Murat C."/>
            <person name="Riley R."/>
            <person name="Ohm R."/>
            <person name="Sun H."/>
            <person name="Tunlid A."/>
            <person name="Henrissat B."/>
            <person name="Grigoriev I.V."/>
            <person name="Hibbett D.S."/>
            <person name="Martin F."/>
        </authorList>
    </citation>
    <scope>NUCLEOTIDE SEQUENCE [LARGE SCALE GENOMIC DNA]</scope>
    <source>
        <strain evidence="4">UH-Slu-Lm8-n1</strain>
    </source>
</reference>
<dbReference type="Gene3D" id="1.10.8.10">
    <property type="entry name" value="DNA helicase RuvA subunit, C-terminal domain"/>
    <property type="match status" value="1"/>
</dbReference>
<dbReference type="SUPFAM" id="SSF46934">
    <property type="entry name" value="UBA-like"/>
    <property type="match status" value="1"/>
</dbReference>
<name>A0A0C9ZIR2_9AGAM</name>
<dbReference type="AlphaFoldDB" id="A0A0C9ZIR2"/>
<feature type="compositionally biased region" description="Low complexity" evidence="1">
    <location>
        <begin position="43"/>
        <end position="65"/>
    </location>
</feature>
<dbReference type="PROSITE" id="PS50030">
    <property type="entry name" value="UBA"/>
    <property type="match status" value="1"/>
</dbReference>
<dbReference type="InterPro" id="IPR015940">
    <property type="entry name" value="UBA"/>
</dbReference>
<dbReference type="STRING" id="930992.A0A0C9ZIR2"/>
<feature type="compositionally biased region" description="Gly residues" evidence="1">
    <location>
        <begin position="66"/>
        <end position="81"/>
    </location>
</feature>
<evidence type="ECO:0000313" key="3">
    <source>
        <dbReference type="EMBL" id="KIK37305.1"/>
    </source>
</evidence>
<sequence length="139" mass="13993">MLKAHQACIDLEKSVLRIQGREVSFLSEHELPEKARMIESGADDPSASTSGSSSSASQPARTSGSRGAGNSGSSFPGGGNTLGSAPSASRAPTRPAAAQSRHPDSAIELIMGLGVSREVAISMLDAAGGNVDAAASLLF</sequence>
<proteinExistence type="predicted"/>
<evidence type="ECO:0000313" key="4">
    <source>
        <dbReference type="Proteomes" id="UP000054485"/>
    </source>
</evidence>
<feature type="region of interest" description="Disordered" evidence="1">
    <location>
        <begin position="30"/>
        <end position="104"/>
    </location>
</feature>
<dbReference type="EMBL" id="KN835462">
    <property type="protein sequence ID" value="KIK37305.1"/>
    <property type="molecule type" value="Genomic_DNA"/>
</dbReference>
<dbReference type="HOGENOM" id="CLU_1971651_0_0_1"/>
<dbReference type="Proteomes" id="UP000054485">
    <property type="component" value="Unassembled WGS sequence"/>
</dbReference>
<evidence type="ECO:0000259" key="2">
    <source>
        <dbReference type="PROSITE" id="PS50030"/>
    </source>
</evidence>
<dbReference type="PANTHER" id="PTHR15397:SF3">
    <property type="entry name" value="DNA DAMAGE INDUCIBLE 1 HOMOLOG 2"/>
    <property type="match status" value="1"/>
</dbReference>
<dbReference type="InParanoid" id="A0A0C9ZIR2"/>
<feature type="compositionally biased region" description="Low complexity" evidence="1">
    <location>
        <begin position="84"/>
        <end position="100"/>
    </location>
</feature>
<protein>
    <recommendedName>
        <fullName evidence="2">UBA domain-containing protein</fullName>
    </recommendedName>
</protein>
<evidence type="ECO:0000256" key="1">
    <source>
        <dbReference type="SAM" id="MobiDB-lite"/>
    </source>
</evidence>
<accession>A0A0C9ZIR2</accession>
<reference evidence="3 4" key="1">
    <citation type="submission" date="2014-04" db="EMBL/GenBank/DDBJ databases">
        <authorList>
            <consortium name="DOE Joint Genome Institute"/>
            <person name="Kuo A."/>
            <person name="Ruytinx J."/>
            <person name="Rineau F."/>
            <person name="Colpaert J."/>
            <person name="Kohler A."/>
            <person name="Nagy L.G."/>
            <person name="Floudas D."/>
            <person name="Copeland A."/>
            <person name="Barry K.W."/>
            <person name="Cichocki N."/>
            <person name="Veneault-Fourrey C."/>
            <person name="LaButti K."/>
            <person name="Lindquist E.A."/>
            <person name="Lipzen A."/>
            <person name="Lundell T."/>
            <person name="Morin E."/>
            <person name="Murat C."/>
            <person name="Sun H."/>
            <person name="Tunlid A."/>
            <person name="Henrissat B."/>
            <person name="Grigoriev I.V."/>
            <person name="Hibbett D.S."/>
            <person name="Martin F."/>
            <person name="Nordberg H.P."/>
            <person name="Cantor M.N."/>
            <person name="Hua S.X."/>
        </authorList>
    </citation>
    <scope>NUCLEOTIDE SEQUENCE [LARGE SCALE GENOMIC DNA]</scope>
    <source>
        <strain evidence="3 4">UH-Slu-Lm8-n1</strain>
    </source>
</reference>
<organism evidence="3 4">
    <name type="scientific">Suillus luteus UH-Slu-Lm8-n1</name>
    <dbReference type="NCBI Taxonomy" id="930992"/>
    <lineage>
        <taxon>Eukaryota</taxon>
        <taxon>Fungi</taxon>
        <taxon>Dikarya</taxon>
        <taxon>Basidiomycota</taxon>
        <taxon>Agaricomycotina</taxon>
        <taxon>Agaricomycetes</taxon>
        <taxon>Agaricomycetidae</taxon>
        <taxon>Boletales</taxon>
        <taxon>Suillineae</taxon>
        <taxon>Suillaceae</taxon>
        <taxon>Suillus</taxon>
    </lineage>
</organism>
<gene>
    <name evidence="3" type="ORF">CY34DRAFT_467671</name>
</gene>
<dbReference type="OrthoDB" id="1047367at2759"/>
<keyword evidence="4" id="KW-1185">Reference proteome</keyword>